<dbReference type="GO" id="GO:0016906">
    <property type="term" value="F:sterol 3-beta-glucosyltransferase activity"/>
    <property type="evidence" value="ECO:0007669"/>
    <property type="project" value="UniProtKB-ARBA"/>
</dbReference>
<dbReference type="PANTHER" id="PTHR48050:SF13">
    <property type="entry name" value="STEROL 3-BETA-GLUCOSYLTRANSFERASE UGT80A2"/>
    <property type="match status" value="1"/>
</dbReference>
<sequence length="298" mass="31673">MVLADPLATTKMIVDAATQANVRVLIQSSWSDMAGDLEIPSNVFFIGNCPHDWLMPRVSAVVHHGGAGTTAAGLLAGKPTFIVPFFGDQPFWGQAVVSAGVGVAPCPIAQLTTEQEDGAEDAVRSFYRHLPAQDMWCDLDHQRIATQWSVHDKIKLCDRCAFVIKERPGNEHKKLLRYNAVDYSARGPSSLLAGVATGLVVFAHELTGGMTGFLSQPAKGLMKGGIVGAVKGVVSGAYYLLVRPVHGALLLADHAATGQKNANREEGHRKLNSVFDSHLMAALGAEDGLAGTVCPAIR</sequence>
<evidence type="ECO:0000313" key="3">
    <source>
        <dbReference type="Proteomes" id="UP000488956"/>
    </source>
</evidence>
<dbReference type="Gene3D" id="3.40.50.2000">
    <property type="entry name" value="Glycogen Phosphorylase B"/>
    <property type="match status" value="1"/>
</dbReference>
<dbReference type="InterPro" id="IPR050426">
    <property type="entry name" value="Glycosyltransferase_28"/>
</dbReference>
<dbReference type="Proteomes" id="UP000488956">
    <property type="component" value="Unassembled WGS sequence"/>
</dbReference>
<evidence type="ECO:0000259" key="1">
    <source>
        <dbReference type="Pfam" id="PF06722"/>
    </source>
</evidence>
<dbReference type="InterPro" id="IPR010610">
    <property type="entry name" value="EryCIII-like_C"/>
</dbReference>
<dbReference type="Pfam" id="PF06722">
    <property type="entry name" value="EryCIII-like_C"/>
    <property type="match status" value="1"/>
</dbReference>
<dbReference type="SUPFAM" id="SSF53756">
    <property type="entry name" value="UDP-Glycosyltransferase/glycogen phosphorylase"/>
    <property type="match status" value="1"/>
</dbReference>
<comment type="caution">
    <text evidence="2">The sequence shown here is derived from an EMBL/GenBank/DDBJ whole genome shotgun (WGS) entry which is preliminary data.</text>
</comment>
<dbReference type="EMBL" id="QXFX01008479">
    <property type="protein sequence ID" value="KAE9055594.1"/>
    <property type="molecule type" value="Genomic_DNA"/>
</dbReference>
<protein>
    <recommendedName>
        <fullName evidence="1">Erythromycin biosynthesis protein CIII-like C-terminal domain-containing protein</fullName>
    </recommendedName>
</protein>
<dbReference type="FunFam" id="3.40.50.2000:FF:000009">
    <property type="entry name" value="Sterol 3-beta-glucosyltransferase UGT80A2"/>
    <property type="match status" value="1"/>
</dbReference>
<evidence type="ECO:0000313" key="2">
    <source>
        <dbReference type="EMBL" id="KAE9055594.1"/>
    </source>
</evidence>
<dbReference type="PANTHER" id="PTHR48050">
    <property type="entry name" value="STEROL 3-BETA-GLUCOSYLTRANSFERASE"/>
    <property type="match status" value="1"/>
</dbReference>
<feature type="non-terminal residue" evidence="2">
    <location>
        <position position="298"/>
    </location>
</feature>
<feature type="domain" description="Erythromycin biosynthesis protein CIII-like C-terminal" evidence="1">
    <location>
        <begin position="15"/>
        <end position="106"/>
    </location>
</feature>
<reference evidence="2 3" key="1">
    <citation type="submission" date="2018-09" db="EMBL/GenBank/DDBJ databases">
        <title>Genomic investigation of the strawberry pathogen Phytophthora fragariae indicates pathogenicity is determined by transcriptional variation in three key races.</title>
        <authorList>
            <person name="Adams T.M."/>
            <person name="Armitage A.D."/>
            <person name="Sobczyk M.K."/>
            <person name="Bates H.J."/>
            <person name="Dunwell J.M."/>
            <person name="Nellist C.F."/>
            <person name="Harrison R.J."/>
        </authorList>
    </citation>
    <scope>NUCLEOTIDE SEQUENCE [LARGE SCALE GENOMIC DNA]</scope>
    <source>
        <strain evidence="2 3">ONT-3</strain>
    </source>
</reference>
<organism evidence="2 3">
    <name type="scientific">Phytophthora fragariae</name>
    <dbReference type="NCBI Taxonomy" id="53985"/>
    <lineage>
        <taxon>Eukaryota</taxon>
        <taxon>Sar</taxon>
        <taxon>Stramenopiles</taxon>
        <taxon>Oomycota</taxon>
        <taxon>Peronosporomycetes</taxon>
        <taxon>Peronosporales</taxon>
        <taxon>Peronosporaceae</taxon>
        <taxon>Phytophthora</taxon>
    </lineage>
</organism>
<gene>
    <name evidence="2" type="ORF">PF010_g32094</name>
</gene>
<accession>A0A6G0JFI2</accession>
<name>A0A6G0JFI2_9STRA</name>
<dbReference type="AlphaFoldDB" id="A0A6G0JFI2"/>
<proteinExistence type="predicted"/>